<keyword evidence="5" id="KW-0408">Iron</keyword>
<dbReference type="PROSITE" id="PS50255">
    <property type="entry name" value="CYTOCHROME_B5_2"/>
    <property type="match status" value="1"/>
</dbReference>
<dbReference type="Pfam" id="PF00173">
    <property type="entry name" value="Cyt-b5"/>
    <property type="match status" value="1"/>
</dbReference>
<dbReference type="InterPro" id="IPR001199">
    <property type="entry name" value="Cyt_B5-like_heme/steroid-bd"/>
</dbReference>
<keyword evidence="3" id="KW-0812">Transmembrane</keyword>
<reference evidence="10" key="1">
    <citation type="journal article" date="2011" name="Genome Biol.">
        <title>Comparative genomics of the social amoebae Dictyostelium discoideum and Dictyostelium purpureum.</title>
        <authorList>
            <consortium name="US DOE Joint Genome Institute (JGI-PGF)"/>
            <person name="Sucgang R."/>
            <person name="Kuo A."/>
            <person name="Tian X."/>
            <person name="Salerno W."/>
            <person name="Parikh A."/>
            <person name="Feasley C.L."/>
            <person name="Dalin E."/>
            <person name="Tu H."/>
            <person name="Huang E."/>
            <person name="Barry K."/>
            <person name="Lindquist E."/>
            <person name="Shapiro H."/>
            <person name="Bruce D."/>
            <person name="Schmutz J."/>
            <person name="Salamov A."/>
            <person name="Fey P."/>
            <person name="Gaudet P."/>
            <person name="Anjard C."/>
            <person name="Babu M.M."/>
            <person name="Basu S."/>
            <person name="Bushmanova Y."/>
            <person name="van der Wel H."/>
            <person name="Katoh-Kurasawa M."/>
            <person name="Dinh C."/>
            <person name="Coutinho P.M."/>
            <person name="Saito T."/>
            <person name="Elias M."/>
            <person name="Schaap P."/>
            <person name="Kay R.R."/>
            <person name="Henrissat B."/>
            <person name="Eichinger L."/>
            <person name="Rivero F."/>
            <person name="Putnam N.H."/>
            <person name="West C.M."/>
            <person name="Loomis W.F."/>
            <person name="Chisholm R.L."/>
            <person name="Shaulsky G."/>
            <person name="Strassmann J.E."/>
            <person name="Queller D.C."/>
            <person name="Kuspa A."/>
            <person name="Grigoriev I.V."/>
        </authorList>
    </citation>
    <scope>NUCLEOTIDE SEQUENCE [LARGE SCALE GENOMIC DNA]</scope>
    <source>
        <strain evidence="10">QSDP1</strain>
    </source>
</reference>
<dbReference type="Proteomes" id="UP000001064">
    <property type="component" value="Unassembled WGS sequence"/>
</dbReference>
<feature type="non-terminal residue" evidence="9">
    <location>
        <position position="77"/>
    </location>
</feature>
<dbReference type="SUPFAM" id="SSF55856">
    <property type="entry name" value="Cytochrome b5-like heme/steroid binding domain"/>
    <property type="match status" value="1"/>
</dbReference>
<dbReference type="RefSeq" id="XP_003283600.1">
    <property type="nucleotide sequence ID" value="XM_003283552.2"/>
</dbReference>
<proteinExistence type="inferred from homology"/>
<organism evidence="9 10">
    <name type="scientific">Dictyostelium purpureum</name>
    <name type="common">Slime mold</name>
    <dbReference type="NCBI Taxonomy" id="5786"/>
    <lineage>
        <taxon>Eukaryota</taxon>
        <taxon>Amoebozoa</taxon>
        <taxon>Evosea</taxon>
        <taxon>Eumycetozoa</taxon>
        <taxon>Dictyostelia</taxon>
        <taxon>Dictyosteliales</taxon>
        <taxon>Dictyosteliaceae</taxon>
        <taxon>Dictyostelium</taxon>
    </lineage>
</organism>
<sequence length="77" mass="9011">STKYYTKEEVSKHCSKHDFWTIFRDKVYDLTKFWKEHPGGDIILEGAGKDITLLFDDIGHSVDAELLLKKYYIGDLK</sequence>
<dbReference type="PRINTS" id="PR00363">
    <property type="entry name" value="CYTOCHROMEB5"/>
</dbReference>
<feature type="domain" description="Cytochrome b5 heme-binding" evidence="8">
    <location>
        <begin position="2"/>
        <end position="77"/>
    </location>
</feature>
<dbReference type="InterPro" id="IPR036400">
    <property type="entry name" value="Cyt_B5-like_heme/steroid_sf"/>
</dbReference>
<dbReference type="InterPro" id="IPR050668">
    <property type="entry name" value="Cytochrome_b5"/>
</dbReference>
<dbReference type="PANTHER" id="PTHR19359:SF119">
    <property type="entry name" value="CYTOCHROME B5 C"/>
    <property type="match status" value="1"/>
</dbReference>
<comment type="similarity">
    <text evidence="7">Belongs to the cytochrome b5 family.</text>
</comment>
<dbReference type="InParanoid" id="F0Z876"/>
<keyword evidence="10" id="KW-1185">Reference proteome</keyword>
<evidence type="ECO:0000256" key="2">
    <source>
        <dbReference type="ARBA" id="ARBA00022617"/>
    </source>
</evidence>
<dbReference type="GO" id="GO:0046872">
    <property type="term" value="F:metal ion binding"/>
    <property type="evidence" value="ECO:0007669"/>
    <property type="project" value="UniProtKB-KW"/>
</dbReference>
<dbReference type="AlphaFoldDB" id="F0Z876"/>
<evidence type="ECO:0000313" key="9">
    <source>
        <dbReference type="EMBL" id="EGC39849.1"/>
    </source>
</evidence>
<evidence type="ECO:0000313" key="10">
    <source>
        <dbReference type="Proteomes" id="UP000001064"/>
    </source>
</evidence>
<dbReference type="KEGG" id="dpp:DICPUDRAFT_23857"/>
<dbReference type="OrthoDB" id="14671at2759"/>
<dbReference type="GO" id="GO:0020037">
    <property type="term" value="F:heme binding"/>
    <property type="evidence" value="ECO:0000318"/>
    <property type="project" value="GO_Central"/>
</dbReference>
<evidence type="ECO:0000256" key="6">
    <source>
        <dbReference type="ARBA" id="ARBA00023136"/>
    </source>
</evidence>
<comment type="subcellular location">
    <subcellularLocation>
        <location evidence="1">Membrane</location>
    </subcellularLocation>
</comment>
<dbReference type="STRING" id="5786.F0Z876"/>
<evidence type="ECO:0000256" key="7">
    <source>
        <dbReference type="ARBA" id="ARBA00038168"/>
    </source>
</evidence>
<dbReference type="OMA" id="TWICIEN"/>
<dbReference type="PANTHER" id="PTHR19359">
    <property type="entry name" value="CYTOCHROME B5"/>
    <property type="match status" value="1"/>
</dbReference>
<keyword evidence="6" id="KW-0472">Membrane</keyword>
<evidence type="ECO:0000256" key="3">
    <source>
        <dbReference type="ARBA" id="ARBA00022692"/>
    </source>
</evidence>
<dbReference type="Gene3D" id="3.10.120.10">
    <property type="entry name" value="Cytochrome b5-like heme/steroid binding domain"/>
    <property type="match status" value="1"/>
</dbReference>
<dbReference type="SMART" id="SM01117">
    <property type="entry name" value="Cyt-b5"/>
    <property type="match status" value="1"/>
</dbReference>
<dbReference type="GO" id="GO:0016020">
    <property type="term" value="C:membrane"/>
    <property type="evidence" value="ECO:0000318"/>
    <property type="project" value="GO_Central"/>
</dbReference>
<evidence type="ECO:0000259" key="8">
    <source>
        <dbReference type="PROSITE" id="PS50255"/>
    </source>
</evidence>
<keyword evidence="4" id="KW-0479">Metal-binding</keyword>
<dbReference type="FunCoup" id="F0Z876">
    <property type="interactions" value="71"/>
</dbReference>
<keyword evidence="2" id="KW-0349">Heme</keyword>
<feature type="non-terminal residue" evidence="9">
    <location>
        <position position="1"/>
    </location>
</feature>
<protein>
    <recommendedName>
        <fullName evidence="8">Cytochrome b5 heme-binding domain-containing protein</fullName>
    </recommendedName>
</protein>
<dbReference type="VEuPathDB" id="AmoebaDB:DICPUDRAFT_23857"/>
<dbReference type="FunFam" id="3.10.120.10:FF:000002">
    <property type="entry name" value="Cytochrome b5 type B"/>
    <property type="match status" value="1"/>
</dbReference>
<gene>
    <name evidence="9" type="ORF">DICPUDRAFT_23857</name>
</gene>
<dbReference type="GeneID" id="10509505"/>
<dbReference type="EMBL" id="GL870950">
    <property type="protein sequence ID" value="EGC39849.1"/>
    <property type="molecule type" value="Genomic_DNA"/>
</dbReference>
<evidence type="ECO:0000256" key="5">
    <source>
        <dbReference type="ARBA" id="ARBA00023004"/>
    </source>
</evidence>
<dbReference type="eggNOG" id="KOG0537">
    <property type="taxonomic scope" value="Eukaryota"/>
</dbReference>
<evidence type="ECO:0000256" key="1">
    <source>
        <dbReference type="ARBA" id="ARBA00004370"/>
    </source>
</evidence>
<evidence type="ECO:0000256" key="4">
    <source>
        <dbReference type="ARBA" id="ARBA00022723"/>
    </source>
</evidence>
<accession>F0Z876</accession>
<name>F0Z876_DICPU</name>